<accession>A0A7E4UM36</accession>
<evidence type="ECO:0000313" key="1">
    <source>
        <dbReference type="Proteomes" id="UP000492821"/>
    </source>
</evidence>
<dbReference type="AlphaFoldDB" id="A0A7E4UM36"/>
<name>A0A7E4UM36_PANRE</name>
<sequence length="275" mass="32487">MSDPEPQRHHPTSIIPEIKFPLLPCITTTPQVKRNRILQNNGPFRWTWTQVCAKQSSQLGAPKRQSLCTYVRLRPSTVCISFPYCRRQADCCMYLSLLLHVWAWTTQQKPAIDSLHHLRRVGRLPEDDDVADLLNERWKVFFPSVVPRHRDDADYDRRRQSDRCYIRLVIVSPPTRRKAAPHPFHDAFRRVYESLLAFFYVCIVRRRSLGLRENEGFFFSRVEPAQCLFDGTLHGNPLRDKTRKDEDNQIVTKEYRKRDGDCIETRNGRYCEIRS</sequence>
<reference evidence="1" key="1">
    <citation type="journal article" date="2013" name="Genetics">
        <title>The draft genome and transcriptome of Panagrellus redivivus are shaped by the harsh demands of a free-living lifestyle.</title>
        <authorList>
            <person name="Srinivasan J."/>
            <person name="Dillman A.R."/>
            <person name="Macchietto M.G."/>
            <person name="Heikkinen L."/>
            <person name="Lakso M."/>
            <person name="Fracchia K.M."/>
            <person name="Antoshechkin I."/>
            <person name="Mortazavi A."/>
            <person name="Wong G."/>
            <person name="Sternberg P.W."/>
        </authorList>
    </citation>
    <scope>NUCLEOTIDE SEQUENCE [LARGE SCALE GENOMIC DNA]</scope>
    <source>
        <strain evidence="1">MT8872</strain>
    </source>
</reference>
<dbReference type="WBParaSite" id="Pan_g10077.t1">
    <property type="protein sequence ID" value="Pan_g10077.t1"/>
    <property type="gene ID" value="Pan_g10077"/>
</dbReference>
<dbReference type="Proteomes" id="UP000492821">
    <property type="component" value="Unassembled WGS sequence"/>
</dbReference>
<organism evidence="1 2">
    <name type="scientific">Panagrellus redivivus</name>
    <name type="common">Microworm</name>
    <dbReference type="NCBI Taxonomy" id="6233"/>
    <lineage>
        <taxon>Eukaryota</taxon>
        <taxon>Metazoa</taxon>
        <taxon>Ecdysozoa</taxon>
        <taxon>Nematoda</taxon>
        <taxon>Chromadorea</taxon>
        <taxon>Rhabditida</taxon>
        <taxon>Tylenchina</taxon>
        <taxon>Panagrolaimomorpha</taxon>
        <taxon>Panagrolaimoidea</taxon>
        <taxon>Panagrolaimidae</taxon>
        <taxon>Panagrellus</taxon>
    </lineage>
</organism>
<reference evidence="2" key="2">
    <citation type="submission" date="2020-10" db="UniProtKB">
        <authorList>
            <consortium name="WormBaseParasite"/>
        </authorList>
    </citation>
    <scope>IDENTIFICATION</scope>
</reference>
<evidence type="ECO:0000313" key="2">
    <source>
        <dbReference type="WBParaSite" id="Pan_g10077.t1"/>
    </source>
</evidence>
<proteinExistence type="predicted"/>
<keyword evidence="1" id="KW-1185">Reference proteome</keyword>
<protein>
    <submittedName>
        <fullName evidence="2">Uncharacterized protein</fullName>
    </submittedName>
</protein>